<evidence type="ECO:0000256" key="3">
    <source>
        <dbReference type="ARBA" id="ARBA00022692"/>
    </source>
</evidence>
<feature type="transmembrane region" description="Helical" evidence="6">
    <location>
        <begin position="471"/>
        <end position="489"/>
    </location>
</feature>
<dbReference type="InterPro" id="IPR036259">
    <property type="entry name" value="MFS_trans_sf"/>
</dbReference>
<keyword evidence="4 6" id="KW-1133">Transmembrane helix</keyword>
<evidence type="ECO:0000313" key="7">
    <source>
        <dbReference type="EMBL" id="VEU57433.1"/>
    </source>
</evidence>
<dbReference type="Pfam" id="PF07672">
    <property type="entry name" value="MFS_Mycoplasma"/>
    <property type="match status" value="1"/>
</dbReference>
<feature type="transmembrane region" description="Helical" evidence="6">
    <location>
        <begin position="261"/>
        <end position="283"/>
    </location>
</feature>
<evidence type="ECO:0000256" key="2">
    <source>
        <dbReference type="ARBA" id="ARBA00022475"/>
    </source>
</evidence>
<feature type="transmembrane region" description="Helical" evidence="6">
    <location>
        <begin position="12"/>
        <end position="34"/>
    </location>
</feature>
<feature type="transmembrane region" description="Helical" evidence="6">
    <location>
        <begin position="190"/>
        <end position="213"/>
    </location>
</feature>
<dbReference type="AlphaFoldDB" id="A0AB38W8H2"/>
<protein>
    <submittedName>
        <fullName evidence="7">Mycoplasma MFS transporter</fullName>
    </submittedName>
</protein>
<name>A0AB38W8H2_MYCPM</name>
<feature type="transmembrane region" description="Helical" evidence="6">
    <location>
        <begin position="233"/>
        <end position="255"/>
    </location>
</feature>
<feature type="transmembrane region" description="Helical" evidence="6">
    <location>
        <begin position="102"/>
        <end position="120"/>
    </location>
</feature>
<evidence type="ECO:0000256" key="5">
    <source>
        <dbReference type="ARBA" id="ARBA00023136"/>
    </source>
</evidence>
<keyword evidence="5 6" id="KW-0472">Membrane</keyword>
<evidence type="ECO:0000256" key="6">
    <source>
        <dbReference type="SAM" id="Phobius"/>
    </source>
</evidence>
<gene>
    <name evidence="7" type="ORF">NCTC10119_00712</name>
</gene>
<dbReference type="EMBL" id="LR214945">
    <property type="protein sequence ID" value="VEU57433.1"/>
    <property type="molecule type" value="Genomic_DNA"/>
</dbReference>
<dbReference type="Proteomes" id="UP000289557">
    <property type="component" value="Chromosome"/>
</dbReference>
<dbReference type="InterPro" id="IPR011699">
    <property type="entry name" value="MFS_Mycoplasma"/>
</dbReference>
<keyword evidence="3 6" id="KW-0812">Transmembrane</keyword>
<evidence type="ECO:0000256" key="1">
    <source>
        <dbReference type="ARBA" id="ARBA00004651"/>
    </source>
</evidence>
<feature type="transmembrane region" description="Helical" evidence="6">
    <location>
        <begin position="77"/>
        <end position="95"/>
    </location>
</feature>
<dbReference type="GO" id="GO:0005886">
    <property type="term" value="C:plasma membrane"/>
    <property type="evidence" value="ECO:0007669"/>
    <property type="project" value="UniProtKB-SubCell"/>
</dbReference>
<proteinExistence type="predicted"/>
<comment type="subcellular location">
    <subcellularLocation>
        <location evidence="1">Cell membrane</location>
        <topology evidence="1">Multi-pass membrane protein</topology>
    </subcellularLocation>
</comment>
<feature type="transmembrane region" description="Helical" evidence="6">
    <location>
        <begin position="321"/>
        <end position="342"/>
    </location>
</feature>
<evidence type="ECO:0000256" key="4">
    <source>
        <dbReference type="ARBA" id="ARBA00022989"/>
    </source>
</evidence>
<evidence type="ECO:0000313" key="8">
    <source>
        <dbReference type="Proteomes" id="UP000289557"/>
    </source>
</evidence>
<accession>A0AB38W8H2</accession>
<feature type="transmembrane region" description="Helical" evidence="6">
    <location>
        <begin position="370"/>
        <end position="392"/>
    </location>
</feature>
<feature type="transmembrane region" description="Helical" evidence="6">
    <location>
        <begin position="509"/>
        <end position="535"/>
    </location>
</feature>
<keyword evidence="2" id="KW-1003">Cell membrane</keyword>
<feature type="transmembrane region" description="Helical" evidence="6">
    <location>
        <begin position="404"/>
        <end position="429"/>
    </location>
</feature>
<reference evidence="7 8" key="1">
    <citation type="submission" date="2019-01" db="EMBL/GenBank/DDBJ databases">
        <authorList>
            <consortium name="Pathogen Informatics"/>
        </authorList>
    </citation>
    <scope>NUCLEOTIDE SEQUENCE [LARGE SCALE GENOMIC DNA]</scope>
    <source>
        <strain evidence="7 8">NCTC10119</strain>
    </source>
</reference>
<feature type="transmembrane region" description="Helical" evidence="6">
    <location>
        <begin position="435"/>
        <end position="459"/>
    </location>
</feature>
<dbReference type="SUPFAM" id="SSF103473">
    <property type="entry name" value="MFS general substrate transporter"/>
    <property type="match status" value="1"/>
</dbReference>
<organism evidence="7 8">
    <name type="scientific">Mycoplasmoides pneumoniae</name>
    <name type="common">Mycoplasma pneumoniae</name>
    <dbReference type="NCBI Taxonomy" id="2104"/>
    <lineage>
        <taxon>Bacteria</taxon>
        <taxon>Bacillati</taxon>
        <taxon>Mycoplasmatota</taxon>
        <taxon>Mycoplasmoidales</taxon>
        <taxon>Mycoplasmoidaceae</taxon>
        <taxon>Mycoplasmoides</taxon>
    </lineage>
</organism>
<sequence>MQTSVKKPSDLRLVMLWAIVLLGYLLFVVEWFVIDRIAGKPAGILDSNTKVLPNYDGWVNSFFANSAGSIAGSATNWSITLLRAVGSVLCGIVVLKFGYRYAVMIMMGLMCLCFPFLIIGDPLGGNNQLTLLRPLSKEVMGKLSSLSSQLHEGQLLGPVMAEGKTMLADGQTIDLVQGLDKNLIGTSSSIAGYALFIIFRSTIAIGGTTLVTYSQPLIASLSTQRRKSVLSNANLWGFNSGIVVAFVPFLFQSVQQAGTKYWVFILTALILIGFGILCVFAWFEKQMDPFMPQKQTKEQMQLGNQPSAGDILKRKATWKMIGMYGICLVVLVNPLTGGWWNILQAVSPASSFNVKDGVKTLKPLEGAGGYFAGLPTLAILWVLGYGMGYMVFSPFNKTVYDRKRWLSFMFFMNALMVIVIVLFAATLGVGTAVGFAFVAIATFIGGSFAWSMQSTILILPHEFKEYKRSEVSVLFGYIWGFGYVIYTAFDITNSMFLEAPKLANPGMKGVSILPGAIAGVALFAGLLLAAIAIVVTLPSSYLKNGDELVSEMTKKWKLNQWQFLVASKEKNRYADLLK</sequence>